<gene>
    <name evidence="3" type="ORF">QCN29_30415</name>
</gene>
<accession>A0ABT6HWD3</accession>
<keyword evidence="1" id="KW-0704">Schiff base</keyword>
<evidence type="ECO:0000256" key="1">
    <source>
        <dbReference type="ARBA" id="ARBA00023270"/>
    </source>
</evidence>
<organism evidence="3 4">
    <name type="scientific">Streptomyces chengmaiensis</name>
    <dbReference type="NCBI Taxonomy" id="3040919"/>
    <lineage>
        <taxon>Bacteria</taxon>
        <taxon>Bacillati</taxon>
        <taxon>Actinomycetota</taxon>
        <taxon>Actinomycetes</taxon>
        <taxon>Kitasatosporales</taxon>
        <taxon>Streptomycetaceae</taxon>
        <taxon>Streptomyces</taxon>
    </lineage>
</organism>
<sequence length="373" mass="38752">MNSESAIVLLKRLAAEGVSPWLADSGRGGVTGGAPDQLTEARLFRGAVRPPSSPADARRACDALWPVHEASGGHDGHVSVPVNPGIAHDAQALTEEARHIHREVGRPNLLVRIPATSAGLVALGACVADGIGVDSALVFCAERYGQVLDAFFSGMERALASGLALQTIACVASFPVGPLDSEANARLGGRPRPQGAGGGPAAVPGAAGARAAGPASETPGIPGGPAAAKAREAAGRTRACEAGGRTRACEVVDTAAVAVARQVFRVREERLASEWWRVLRAGGARPPRLLWTEPHSRHIASLIGWNTAIAMPLDILETASDELELLGDTLLNTHGEGRRALAALERHGVRIGELAGVLETAELARLQHSWEHR</sequence>
<evidence type="ECO:0000313" key="3">
    <source>
        <dbReference type="EMBL" id="MDH2393013.1"/>
    </source>
</evidence>
<feature type="compositionally biased region" description="Low complexity" evidence="2">
    <location>
        <begin position="201"/>
        <end position="215"/>
    </location>
</feature>
<dbReference type="InterPro" id="IPR001585">
    <property type="entry name" value="TAL/FSA"/>
</dbReference>
<dbReference type="InterPro" id="IPR013785">
    <property type="entry name" value="Aldolase_TIM"/>
</dbReference>
<evidence type="ECO:0000256" key="2">
    <source>
        <dbReference type="SAM" id="MobiDB-lite"/>
    </source>
</evidence>
<evidence type="ECO:0000313" key="4">
    <source>
        <dbReference type="Proteomes" id="UP001223144"/>
    </source>
</evidence>
<feature type="region of interest" description="Disordered" evidence="2">
    <location>
        <begin position="183"/>
        <end position="230"/>
    </location>
</feature>
<dbReference type="RefSeq" id="WP_279932205.1">
    <property type="nucleotide sequence ID" value="NZ_JARWBG010000054.1"/>
</dbReference>
<protein>
    <submittedName>
        <fullName evidence="3">Transaldolase family protein</fullName>
    </submittedName>
</protein>
<dbReference type="EMBL" id="JARWBG010000054">
    <property type="protein sequence ID" value="MDH2393013.1"/>
    <property type="molecule type" value="Genomic_DNA"/>
</dbReference>
<dbReference type="PANTHER" id="PTHR10683:SF31">
    <property type="entry name" value="TRANSALDOLASE"/>
    <property type="match status" value="1"/>
</dbReference>
<dbReference type="Gene3D" id="3.20.20.70">
    <property type="entry name" value="Aldolase class I"/>
    <property type="match status" value="1"/>
</dbReference>
<dbReference type="Pfam" id="PF00923">
    <property type="entry name" value="TAL_FSA"/>
    <property type="match status" value="1"/>
</dbReference>
<name>A0ABT6HWD3_9ACTN</name>
<reference evidence="3 4" key="1">
    <citation type="submission" date="2023-04" db="EMBL/GenBank/DDBJ databases">
        <title>Streptomyces chengmaiensis sp. nov. isolated from the stem of mangrove plant in Hainan.</title>
        <authorList>
            <person name="Huang X."/>
            <person name="Zhou S."/>
            <person name="Chu X."/>
            <person name="Xie Y."/>
            <person name="Lin Y."/>
        </authorList>
    </citation>
    <scope>NUCLEOTIDE SEQUENCE [LARGE SCALE GENOMIC DNA]</scope>
    <source>
        <strain evidence="3 4">HNM0663</strain>
    </source>
</reference>
<keyword evidence="4" id="KW-1185">Reference proteome</keyword>
<dbReference type="Proteomes" id="UP001223144">
    <property type="component" value="Unassembled WGS sequence"/>
</dbReference>
<dbReference type="SUPFAM" id="SSF51569">
    <property type="entry name" value="Aldolase"/>
    <property type="match status" value="1"/>
</dbReference>
<comment type="caution">
    <text evidence="3">The sequence shown here is derived from an EMBL/GenBank/DDBJ whole genome shotgun (WGS) entry which is preliminary data.</text>
</comment>
<proteinExistence type="predicted"/>
<dbReference type="PANTHER" id="PTHR10683">
    <property type="entry name" value="TRANSALDOLASE"/>
    <property type="match status" value="1"/>
</dbReference>
<feature type="compositionally biased region" description="Low complexity" evidence="2">
    <location>
        <begin position="185"/>
        <end position="194"/>
    </location>
</feature>